<dbReference type="KEGG" id="amic:Ami3637_08285"/>
<dbReference type="CDD" id="cd09911">
    <property type="entry name" value="Lin0431_like"/>
    <property type="match status" value="1"/>
</dbReference>
<dbReference type="Gene3D" id="2.60.320.10">
    <property type="entry name" value="N-utilization substance G protein NusG, insert domain"/>
    <property type="match status" value="1"/>
</dbReference>
<reference evidence="2 3" key="1">
    <citation type="submission" date="2020-01" db="EMBL/GenBank/DDBJ databases">
        <title>Genomic analysis of Aminipila sp. CBA3637.</title>
        <authorList>
            <person name="Kim Y.B."/>
            <person name="Roh S.W."/>
        </authorList>
    </citation>
    <scope>NUCLEOTIDE SEQUENCE [LARGE SCALE GENOMIC DNA]</scope>
    <source>
        <strain evidence="2 3">CBA3637</strain>
    </source>
</reference>
<evidence type="ECO:0000313" key="3">
    <source>
        <dbReference type="Proteomes" id="UP000463883"/>
    </source>
</evidence>
<organism evidence="2 3">
    <name type="scientific">Aminipila terrae</name>
    <dbReference type="NCBI Taxonomy" id="2697030"/>
    <lineage>
        <taxon>Bacteria</taxon>
        <taxon>Bacillati</taxon>
        <taxon>Bacillota</taxon>
        <taxon>Clostridia</taxon>
        <taxon>Peptostreptococcales</taxon>
        <taxon>Anaerovoracaceae</taxon>
        <taxon>Aminipila</taxon>
    </lineage>
</organism>
<keyword evidence="1" id="KW-1133">Transmembrane helix</keyword>
<keyword evidence="1" id="KW-0812">Transmembrane</keyword>
<feature type="transmembrane region" description="Helical" evidence="1">
    <location>
        <begin position="7"/>
        <end position="25"/>
    </location>
</feature>
<dbReference type="EMBL" id="CP047591">
    <property type="protein sequence ID" value="QHI72394.1"/>
    <property type="molecule type" value="Genomic_DNA"/>
</dbReference>
<accession>A0A6P1MIF3</accession>
<evidence type="ECO:0000256" key="1">
    <source>
        <dbReference type="SAM" id="Phobius"/>
    </source>
</evidence>
<gene>
    <name evidence="2" type="ORF">Ami3637_08285</name>
</gene>
<dbReference type="InterPro" id="IPR038690">
    <property type="entry name" value="NusG_2_sf"/>
</dbReference>
<protein>
    <submittedName>
        <fullName evidence="2">NusG domain II-containing protein</fullName>
    </submittedName>
</protein>
<sequence>MIKKADIILAAILIILGGMIAYMMASTDNRGHAVLITVDGKEYGTYSLYENKSITVKQNGHINKIIIKDGMVTMAFSDCVNQTCVHTGAISKTSQSIVCLPNKVMVQITGQGQGEAEYDAISN</sequence>
<evidence type="ECO:0000313" key="2">
    <source>
        <dbReference type="EMBL" id="QHI72394.1"/>
    </source>
</evidence>
<dbReference type="AlphaFoldDB" id="A0A6P1MIF3"/>
<proteinExistence type="predicted"/>
<dbReference type="Pfam" id="PF07009">
    <property type="entry name" value="NusG_II"/>
    <property type="match status" value="1"/>
</dbReference>
<keyword evidence="3" id="KW-1185">Reference proteome</keyword>
<dbReference type="SUPFAM" id="SSF82004">
    <property type="entry name" value="N-utilization substance G protein NusG, insert domain"/>
    <property type="match status" value="1"/>
</dbReference>
<keyword evidence="1" id="KW-0472">Membrane</keyword>
<dbReference type="RefSeq" id="WP_162362164.1">
    <property type="nucleotide sequence ID" value="NZ_CP047591.1"/>
</dbReference>
<dbReference type="Proteomes" id="UP000463883">
    <property type="component" value="Chromosome"/>
</dbReference>
<name>A0A6P1MIF3_9FIRM</name>